<feature type="transmembrane region" description="Helical" evidence="1">
    <location>
        <begin position="12"/>
        <end position="31"/>
    </location>
</feature>
<reference evidence="2 3" key="1">
    <citation type="journal article" date="2011" name="Genome Res.">
        <title>Comparative genomics of citric-acid-producing Aspergillus niger ATCC 1015 versus enzyme-producing CBS 513.88.</title>
        <authorList>
            <person name="Andersen M.R."/>
            <person name="Salazar M.P."/>
            <person name="Schaap P.J."/>
            <person name="van de Vondervoort P.J."/>
            <person name="Culley D."/>
            <person name="Thykaer J."/>
            <person name="Frisvad J.C."/>
            <person name="Nielsen K.F."/>
            <person name="Albang R."/>
            <person name="Albermann K."/>
            <person name="Berka R.M."/>
            <person name="Braus G.H."/>
            <person name="Braus-Stromeyer S.A."/>
            <person name="Corrochano L.M."/>
            <person name="Dai Z."/>
            <person name="van Dijck P.W."/>
            <person name="Hofmann G."/>
            <person name="Lasure L.L."/>
            <person name="Magnuson J.K."/>
            <person name="Menke H."/>
            <person name="Meijer M."/>
            <person name="Meijer S.L."/>
            <person name="Nielsen J.B."/>
            <person name="Nielsen M.L."/>
            <person name="van Ooyen A.J."/>
            <person name="Pel H.J."/>
            <person name="Poulsen L."/>
            <person name="Samson R.A."/>
            <person name="Stam H."/>
            <person name="Tsang A."/>
            <person name="van den Brink J.M."/>
            <person name="Atkins A."/>
            <person name="Aerts A."/>
            <person name="Shapiro H."/>
            <person name="Pangilinan J."/>
            <person name="Salamov A."/>
            <person name="Lou Y."/>
            <person name="Lindquist E."/>
            <person name="Lucas S."/>
            <person name="Grimwood J."/>
            <person name="Grigoriev I.V."/>
            <person name="Kubicek C.P."/>
            <person name="Martinez D."/>
            <person name="van Peij N.N."/>
            <person name="Roubos J.A."/>
            <person name="Nielsen J."/>
            <person name="Baker S.E."/>
        </authorList>
    </citation>
    <scope>NUCLEOTIDE SEQUENCE [LARGE SCALE GENOMIC DNA]</scope>
    <source>
        <strain evidence="3">ATCC 1015 / CBS 113.46 / FGSC A1144 / LSHB Ac4 / NCTC 3858a / NRRL 328 / USDA 3528.7</strain>
    </source>
</reference>
<sequence>RPRDPDILVMEAWGQGFLVGSLIVMIAITAANMKKGMLLHKLIVAELALALGHGTFTFLHAPAQGWYLSVTAVGLTISHSLHNVIGGPALLGRRYLCQLCLFQSGPGLIYHHSATRAAVPGPLVDLHHLLSPVHHPAWVWMFADAADPHQPTVRRHAPIHSDLRCVCGGGHVCDPGRESPRLPPGDGAVLED</sequence>
<dbReference type="AlphaFoldDB" id="G3YHN5"/>
<dbReference type="PANTHER" id="PTHR42029:SF3">
    <property type="entry name" value="AN04G07800"/>
    <property type="match status" value="1"/>
</dbReference>
<evidence type="ECO:0000313" key="3">
    <source>
        <dbReference type="Proteomes" id="UP000009038"/>
    </source>
</evidence>
<keyword evidence="1" id="KW-0812">Transmembrane</keyword>
<evidence type="ECO:0000313" key="2">
    <source>
        <dbReference type="EMBL" id="EHA17695.1"/>
    </source>
</evidence>
<gene>
    <name evidence="2" type="ORF">ASPNIDRAFT_125885</name>
</gene>
<feature type="non-terminal residue" evidence="2">
    <location>
        <position position="192"/>
    </location>
</feature>
<organism evidence="2 3">
    <name type="scientific">Aspergillus niger (strain ATCC 1015 / CBS 113.46 / FGSC A1144 / LSHB Ac4 / NCTC 3858a / NRRL 328 / USDA 3528.7)</name>
    <dbReference type="NCBI Taxonomy" id="380704"/>
    <lineage>
        <taxon>Eukaryota</taxon>
        <taxon>Fungi</taxon>
        <taxon>Dikarya</taxon>
        <taxon>Ascomycota</taxon>
        <taxon>Pezizomycotina</taxon>
        <taxon>Eurotiomycetes</taxon>
        <taxon>Eurotiomycetidae</taxon>
        <taxon>Eurotiales</taxon>
        <taxon>Aspergillaceae</taxon>
        <taxon>Aspergillus</taxon>
        <taxon>Aspergillus subgen. Circumdati</taxon>
    </lineage>
</organism>
<feature type="non-terminal residue" evidence="2">
    <location>
        <position position="1"/>
    </location>
</feature>
<dbReference type="EMBL" id="ACJE01000022">
    <property type="protein sequence ID" value="EHA17695.1"/>
    <property type="molecule type" value="Genomic_DNA"/>
</dbReference>
<comment type="caution">
    <text evidence="2">The sequence shown here is derived from an EMBL/GenBank/DDBJ whole genome shotgun (WGS) entry which is preliminary data.</text>
</comment>
<dbReference type="STRING" id="380704.G3YHN5"/>
<dbReference type="HOGENOM" id="CLU_1418251_0_0_1"/>
<keyword evidence="1" id="KW-1133">Transmembrane helix</keyword>
<dbReference type="Proteomes" id="UP000009038">
    <property type="component" value="Unassembled WGS sequence"/>
</dbReference>
<name>G3YHN5_ASPNA</name>
<dbReference type="PANTHER" id="PTHR42029">
    <property type="entry name" value="AN04G07800"/>
    <property type="match status" value="1"/>
</dbReference>
<accession>G3YHN5</accession>
<keyword evidence="1" id="KW-0472">Membrane</keyword>
<evidence type="ECO:0000256" key="1">
    <source>
        <dbReference type="SAM" id="Phobius"/>
    </source>
</evidence>
<proteinExistence type="predicted"/>
<protein>
    <submittedName>
        <fullName evidence="2">Uncharacterized protein</fullName>
    </submittedName>
</protein>